<dbReference type="AlphaFoldDB" id="A0AAD8JNC4"/>
<protein>
    <submittedName>
        <fullName evidence="1">Uncharacterized protein</fullName>
    </submittedName>
</protein>
<proteinExistence type="predicted"/>
<sequence>MTFRQEGSLQSCLQKKSNCGYTMGGEKDLIKPKGARGKALVATFTIDTEYKKNLQLETTLSSTFELNPEFLQL</sequence>
<accession>A0AAD8JNC4</accession>
<evidence type="ECO:0000313" key="1">
    <source>
        <dbReference type="EMBL" id="KAK1407692.1"/>
    </source>
</evidence>
<dbReference type="Proteomes" id="UP001229421">
    <property type="component" value="Unassembled WGS sequence"/>
</dbReference>
<dbReference type="EMBL" id="JAUHHV010000011">
    <property type="protein sequence ID" value="KAK1407692.1"/>
    <property type="molecule type" value="Genomic_DNA"/>
</dbReference>
<name>A0AAD8JNC4_TARER</name>
<organism evidence="1 2">
    <name type="scientific">Tagetes erecta</name>
    <name type="common">African marigold</name>
    <dbReference type="NCBI Taxonomy" id="13708"/>
    <lineage>
        <taxon>Eukaryota</taxon>
        <taxon>Viridiplantae</taxon>
        <taxon>Streptophyta</taxon>
        <taxon>Embryophyta</taxon>
        <taxon>Tracheophyta</taxon>
        <taxon>Spermatophyta</taxon>
        <taxon>Magnoliopsida</taxon>
        <taxon>eudicotyledons</taxon>
        <taxon>Gunneridae</taxon>
        <taxon>Pentapetalae</taxon>
        <taxon>asterids</taxon>
        <taxon>campanulids</taxon>
        <taxon>Asterales</taxon>
        <taxon>Asteraceae</taxon>
        <taxon>Asteroideae</taxon>
        <taxon>Heliantheae alliance</taxon>
        <taxon>Tageteae</taxon>
        <taxon>Tagetes</taxon>
    </lineage>
</organism>
<keyword evidence="2" id="KW-1185">Reference proteome</keyword>
<comment type="caution">
    <text evidence="1">The sequence shown here is derived from an EMBL/GenBank/DDBJ whole genome shotgun (WGS) entry which is preliminary data.</text>
</comment>
<gene>
    <name evidence="1" type="ORF">QVD17_39314</name>
</gene>
<evidence type="ECO:0000313" key="2">
    <source>
        <dbReference type="Proteomes" id="UP001229421"/>
    </source>
</evidence>
<reference evidence="1" key="1">
    <citation type="journal article" date="2023" name="bioRxiv">
        <title>Improved chromosome-level genome assembly for marigold (Tagetes erecta).</title>
        <authorList>
            <person name="Jiang F."/>
            <person name="Yuan L."/>
            <person name="Wang S."/>
            <person name="Wang H."/>
            <person name="Xu D."/>
            <person name="Wang A."/>
            <person name="Fan W."/>
        </authorList>
    </citation>
    <scope>NUCLEOTIDE SEQUENCE</scope>
    <source>
        <strain evidence="1">WSJ</strain>
        <tissue evidence="1">Leaf</tissue>
    </source>
</reference>